<dbReference type="EMBL" id="SHLA01000001">
    <property type="protein sequence ID" value="RZU60718.1"/>
    <property type="molecule type" value="Genomic_DNA"/>
</dbReference>
<organism evidence="4 5">
    <name type="scientific">Zhihengliuella halotolerans</name>
    <dbReference type="NCBI Taxonomy" id="370736"/>
    <lineage>
        <taxon>Bacteria</taxon>
        <taxon>Bacillati</taxon>
        <taxon>Actinomycetota</taxon>
        <taxon>Actinomycetes</taxon>
        <taxon>Micrococcales</taxon>
        <taxon>Micrococcaceae</taxon>
        <taxon>Zhihengliuella</taxon>
    </lineage>
</organism>
<feature type="region of interest" description="Disordered" evidence="2">
    <location>
        <begin position="572"/>
        <end position="597"/>
    </location>
</feature>
<dbReference type="GO" id="GO:0008270">
    <property type="term" value="F:zinc ion binding"/>
    <property type="evidence" value="ECO:0007669"/>
    <property type="project" value="InterPro"/>
</dbReference>
<dbReference type="GO" id="GO:0003676">
    <property type="term" value="F:nucleic acid binding"/>
    <property type="evidence" value="ECO:0007669"/>
    <property type="project" value="InterPro"/>
</dbReference>
<protein>
    <submittedName>
        <fullName evidence="4">5-methylcytosine-specific restriction endonuclease McrA</fullName>
    </submittedName>
</protein>
<evidence type="ECO:0000259" key="3">
    <source>
        <dbReference type="SMART" id="SM00507"/>
    </source>
</evidence>
<dbReference type="InterPro" id="IPR003870">
    <property type="entry name" value="DUF222"/>
</dbReference>
<gene>
    <name evidence="4" type="ORF">EV380_0265</name>
</gene>
<dbReference type="Gene3D" id="1.10.30.50">
    <property type="match status" value="1"/>
</dbReference>
<dbReference type="InterPro" id="IPR003615">
    <property type="entry name" value="HNH_nuc"/>
</dbReference>
<keyword evidence="4" id="KW-0255">Endonuclease</keyword>
<keyword evidence="4" id="KW-0378">Hydrolase</keyword>
<dbReference type="Proteomes" id="UP000292685">
    <property type="component" value="Unassembled WGS sequence"/>
</dbReference>
<dbReference type="Pfam" id="PF01844">
    <property type="entry name" value="HNH"/>
    <property type="match status" value="1"/>
</dbReference>
<dbReference type="OrthoDB" id="5197219at2"/>
<dbReference type="RefSeq" id="WP_130448824.1">
    <property type="nucleotide sequence ID" value="NZ_SHLA01000001.1"/>
</dbReference>
<evidence type="ECO:0000256" key="2">
    <source>
        <dbReference type="SAM" id="MobiDB-lite"/>
    </source>
</evidence>
<dbReference type="Pfam" id="PF02720">
    <property type="entry name" value="DUF222"/>
    <property type="match status" value="1"/>
</dbReference>
<reference evidence="4 5" key="1">
    <citation type="submission" date="2019-02" db="EMBL/GenBank/DDBJ databases">
        <title>Sequencing the genomes of 1000 actinobacteria strains.</title>
        <authorList>
            <person name="Klenk H.-P."/>
        </authorList>
    </citation>
    <scope>NUCLEOTIDE SEQUENCE [LARGE SCALE GENOMIC DNA]</scope>
    <source>
        <strain evidence="4 5">DSM 17364</strain>
    </source>
</reference>
<dbReference type="AlphaFoldDB" id="A0A4Q8A9K9"/>
<comment type="similarity">
    <text evidence="1">Belongs to the Rv1128c/1148c/1588c/1702c/1945/3466 family.</text>
</comment>
<dbReference type="GO" id="GO:0004519">
    <property type="term" value="F:endonuclease activity"/>
    <property type="evidence" value="ECO:0007669"/>
    <property type="project" value="UniProtKB-KW"/>
</dbReference>
<dbReference type="SMART" id="SM00507">
    <property type="entry name" value="HNHc"/>
    <property type="match status" value="1"/>
</dbReference>
<dbReference type="CDD" id="cd00085">
    <property type="entry name" value="HNHc"/>
    <property type="match status" value="1"/>
</dbReference>
<feature type="region of interest" description="Disordered" evidence="2">
    <location>
        <begin position="330"/>
        <end position="353"/>
    </location>
</feature>
<accession>A0A4Q8A9K9</accession>
<name>A0A4Q8A9K9_9MICC</name>
<feature type="domain" description="HNH nuclease" evidence="3">
    <location>
        <begin position="492"/>
        <end position="544"/>
    </location>
</feature>
<sequence>MTQAPEPHEELRAQAEPASPVLRAELRRFEAWQNLLAAAVAPAYNRVRQARGSAPADSEDRDGVNALSSLIKQLEPATLLAFSEDLHRFAAACGHEAIAGLEAQAQREVPAHLEALTTISDGMEISVRTGQLRERASLQVTAQHVAVARDCTLQTATRDVERARVAHDDAHEIVDALASGRIGLAHAQTMIDLCRKIEPERVDPPLTDDPVDAATYDQNVMDAELGCRARRQDLGASLLEAAPGRTPGSVKRSGTRILNRLLGTSASDRYAAARKKRNVRITTAENGMCHLSAYLPALAGEAIENRLTELATLHTDRRIDAAIAERYPAKAPVSGQNADGTAGEADTGTDRTRAQTRADALVELLLAGPDGSGLENVVPTVAVTIPATVFPNLAPLAPAPRSVFRVHPATGTGSTGTDEVPTSAAQDADERLNGLRLPAGAVAPETEVLGAFDPADLAAILPQAKTWTRIVTDPWTGAMTAIDTNQYRPTAAMRRALALRDRTCRVPGCGRRATACEPDHVVERQHGGATSLNNLVSICKRCHRLKSWGLLRLSLDTDGTVRATTWWDQERAGTADAPWDTQARPLGDTNPNTSRHALGPVESALLRELGRHLEWVNRRATGHTVINRPPAVKNRELRRVNKLRDLRRQRGGKRRHLTLDAPDGTIADRTTPGQARAMTHLGYAPEERREFHRDAANAAKYPAWLGWNAKNSAAADAIDEAGADTDKG</sequence>
<evidence type="ECO:0000313" key="4">
    <source>
        <dbReference type="EMBL" id="RZU60718.1"/>
    </source>
</evidence>
<proteinExistence type="inferred from homology"/>
<comment type="caution">
    <text evidence="4">The sequence shown here is derived from an EMBL/GenBank/DDBJ whole genome shotgun (WGS) entry which is preliminary data.</text>
</comment>
<keyword evidence="5" id="KW-1185">Reference proteome</keyword>
<evidence type="ECO:0000313" key="5">
    <source>
        <dbReference type="Proteomes" id="UP000292685"/>
    </source>
</evidence>
<evidence type="ECO:0000256" key="1">
    <source>
        <dbReference type="ARBA" id="ARBA00023450"/>
    </source>
</evidence>
<keyword evidence="4" id="KW-0540">Nuclease</keyword>
<dbReference type="InterPro" id="IPR002711">
    <property type="entry name" value="HNH"/>
</dbReference>